<dbReference type="AlphaFoldDB" id="A0A6A6ACJ6"/>
<protein>
    <recommendedName>
        <fullName evidence="4">GPI anchored protein</fullName>
    </recommendedName>
</protein>
<name>A0A6A6ACJ6_9PLEO</name>
<evidence type="ECO:0000256" key="1">
    <source>
        <dbReference type="SAM" id="SignalP"/>
    </source>
</evidence>
<feature type="signal peptide" evidence="1">
    <location>
        <begin position="1"/>
        <end position="18"/>
    </location>
</feature>
<dbReference type="GeneID" id="54410119"/>
<gene>
    <name evidence="2" type="ORF">P153DRAFT_376709</name>
</gene>
<organism evidence="2 3">
    <name type="scientific">Dothidotthia symphoricarpi CBS 119687</name>
    <dbReference type="NCBI Taxonomy" id="1392245"/>
    <lineage>
        <taxon>Eukaryota</taxon>
        <taxon>Fungi</taxon>
        <taxon>Dikarya</taxon>
        <taxon>Ascomycota</taxon>
        <taxon>Pezizomycotina</taxon>
        <taxon>Dothideomycetes</taxon>
        <taxon>Pleosporomycetidae</taxon>
        <taxon>Pleosporales</taxon>
        <taxon>Dothidotthiaceae</taxon>
        <taxon>Dothidotthia</taxon>
    </lineage>
</organism>
<proteinExistence type="predicted"/>
<evidence type="ECO:0008006" key="4">
    <source>
        <dbReference type="Google" id="ProtNLM"/>
    </source>
</evidence>
<evidence type="ECO:0000313" key="3">
    <source>
        <dbReference type="Proteomes" id="UP000799771"/>
    </source>
</evidence>
<dbReference type="RefSeq" id="XP_033522986.1">
    <property type="nucleotide sequence ID" value="XM_033669687.1"/>
</dbReference>
<accession>A0A6A6ACJ6</accession>
<dbReference type="EMBL" id="ML977508">
    <property type="protein sequence ID" value="KAF2128597.1"/>
    <property type="molecule type" value="Genomic_DNA"/>
</dbReference>
<dbReference type="Proteomes" id="UP000799771">
    <property type="component" value="Unassembled WGS sequence"/>
</dbReference>
<reference evidence="2" key="1">
    <citation type="journal article" date="2020" name="Stud. Mycol.">
        <title>101 Dothideomycetes genomes: a test case for predicting lifestyles and emergence of pathogens.</title>
        <authorList>
            <person name="Haridas S."/>
            <person name="Albert R."/>
            <person name="Binder M."/>
            <person name="Bloem J."/>
            <person name="Labutti K."/>
            <person name="Salamov A."/>
            <person name="Andreopoulos B."/>
            <person name="Baker S."/>
            <person name="Barry K."/>
            <person name="Bills G."/>
            <person name="Bluhm B."/>
            <person name="Cannon C."/>
            <person name="Castanera R."/>
            <person name="Culley D."/>
            <person name="Daum C."/>
            <person name="Ezra D."/>
            <person name="Gonzalez J."/>
            <person name="Henrissat B."/>
            <person name="Kuo A."/>
            <person name="Liang C."/>
            <person name="Lipzen A."/>
            <person name="Lutzoni F."/>
            <person name="Magnuson J."/>
            <person name="Mondo S."/>
            <person name="Nolan M."/>
            <person name="Ohm R."/>
            <person name="Pangilinan J."/>
            <person name="Park H.-J."/>
            <person name="Ramirez L."/>
            <person name="Alfaro M."/>
            <person name="Sun H."/>
            <person name="Tritt A."/>
            <person name="Yoshinaga Y."/>
            <person name="Zwiers L.-H."/>
            <person name="Turgeon B."/>
            <person name="Goodwin S."/>
            <person name="Spatafora J."/>
            <person name="Crous P."/>
            <person name="Grigoriev I."/>
        </authorList>
    </citation>
    <scope>NUCLEOTIDE SEQUENCE</scope>
    <source>
        <strain evidence="2">CBS 119687</strain>
    </source>
</reference>
<keyword evidence="1" id="KW-0732">Signal</keyword>
<feature type="chain" id="PRO_5025437469" description="GPI anchored protein" evidence="1">
    <location>
        <begin position="19"/>
        <end position="186"/>
    </location>
</feature>
<dbReference type="OrthoDB" id="4843554at2759"/>
<sequence length="186" mass="18499">MLYQKLAVIAAITAAAAAQDVSQDDIPSQCTAICAEVVTISTQCDQQNENDTAELQCVCNATNANTLIPACEACVAQFDVDNDDDDNVRDNDVYEVLTRCNFSTTTYNAASASSLASSIATSMNSAASASSSASGAVITSTSGTVLVTASVTPASTAAQGAGNAAPAPTAAAAIGLGALGLAFGML</sequence>
<keyword evidence="3" id="KW-1185">Reference proteome</keyword>
<evidence type="ECO:0000313" key="2">
    <source>
        <dbReference type="EMBL" id="KAF2128597.1"/>
    </source>
</evidence>